<accession>A0ABS7ZUJ2</accession>
<dbReference type="Pfam" id="PF12625">
    <property type="entry name" value="Arabinose_bd"/>
    <property type="match status" value="1"/>
</dbReference>
<dbReference type="PROSITE" id="PS01124">
    <property type="entry name" value="HTH_ARAC_FAMILY_2"/>
    <property type="match status" value="1"/>
</dbReference>
<dbReference type="RefSeq" id="WP_225674688.1">
    <property type="nucleotide sequence ID" value="NZ_JAEDAH010000053.1"/>
</dbReference>
<dbReference type="SMART" id="SM00342">
    <property type="entry name" value="HTH_ARAC"/>
    <property type="match status" value="1"/>
</dbReference>
<keyword evidence="6" id="KW-1185">Reference proteome</keyword>
<dbReference type="PANTHER" id="PTHR47894">
    <property type="entry name" value="HTH-TYPE TRANSCRIPTIONAL REGULATOR GADX"/>
    <property type="match status" value="1"/>
</dbReference>
<dbReference type="InterPro" id="IPR032687">
    <property type="entry name" value="AraC-type_N"/>
</dbReference>
<evidence type="ECO:0000256" key="3">
    <source>
        <dbReference type="ARBA" id="ARBA00023163"/>
    </source>
</evidence>
<sequence length="338" mass="37866">MTATDFLVRTRALTGFVPLVSQLGGDARALLARHGVTPEQIESEDFTLPLRAYASLMHEAASSLKRDDFGILLAERQNLSILGPIALAAQHSGTVREALERISRYMPYHSPGLVMTVATQGEQATLRLQHNLPVQGEALRHLTELPYAVAIAFLRMITGDDGQHWQLSFEHDSPLTPQNYRMLLGCDVKLLQPQDGLLFPAALLARPIDAANPELQQTAERTVRYLMQRTPLDLGQQVSSLIERTLATGDCTLPVIAEQMKMPRHQLQRRLAALDLRFEELLDNIRRERLLNLLLHSRIAVTDIAQLLGYSDATSLTRACRRWYGQSPRALRNSKVED</sequence>
<organism evidence="5 6">
    <name type="scientific">Thalassolituus marinus</name>
    <dbReference type="NCBI Taxonomy" id="671053"/>
    <lineage>
        <taxon>Bacteria</taxon>
        <taxon>Pseudomonadati</taxon>
        <taxon>Pseudomonadota</taxon>
        <taxon>Gammaproteobacteria</taxon>
        <taxon>Oceanospirillales</taxon>
        <taxon>Oceanospirillaceae</taxon>
        <taxon>Thalassolituus</taxon>
    </lineage>
</organism>
<dbReference type="PANTHER" id="PTHR47894:SF4">
    <property type="entry name" value="HTH-TYPE TRANSCRIPTIONAL REGULATOR GADX"/>
    <property type="match status" value="1"/>
</dbReference>
<dbReference type="Gene3D" id="1.10.10.60">
    <property type="entry name" value="Homeodomain-like"/>
    <property type="match status" value="1"/>
</dbReference>
<keyword evidence="2" id="KW-0238">DNA-binding</keyword>
<protein>
    <submittedName>
        <fullName evidence="5">AraC family transcriptional regulator ligand-binding domain-containing protein</fullName>
    </submittedName>
</protein>
<name>A0ABS7ZUJ2_9GAMM</name>
<dbReference type="InterPro" id="IPR009057">
    <property type="entry name" value="Homeodomain-like_sf"/>
</dbReference>
<keyword evidence="3" id="KW-0804">Transcription</keyword>
<proteinExistence type="predicted"/>
<evidence type="ECO:0000256" key="1">
    <source>
        <dbReference type="ARBA" id="ARBA00023015"/>
    </source>
</evidence>
<dbReference type="Proteomes" id="UP000714380">
    <property type="component" value="Unassembled WGS sequence"/>
</dbReference>
<gene>
    <name evidence="5" type="ORF">I9W95_10670</name>
</gene>
<dbReference type="EMBL" id="JAEDAH010000053">
    <property type="protein sequence ID" value="MCA6064070.1"/>
    <property type="molecule type" value="Genomic_DNA"/>
</dbReference>
<reference evidence="5 6" key="1">
    <citation type="submission" date="2020-12" db="EMBL/GenBank/DDBJ databases">
        <title>Novel Thalassolituus-related marine hydrocarbonoclastic bacteria mediated algae-derived hydrocarbons mineralization in twilight zone of the northern South China Sea.</title>
        <authorList>
            <person name="Dong C."/>
        </authorList>
    </citation>
    <scope>NUCLEOTIDE SEQUENCE [LARGE SCALE GENOMIC DNA]</scope>
    <source>
        <strain evidence="5 6">IMCC1826</strain>
    </source>
</reference>
<evidence type="ECO:0000313" key="6">
    <source>
        <dbReference type="Proteomes" id="UP000714380"/>
    </source>
</evidence>
<evidence type="ECO:0000256" key="2">
    <source>
        <dbReference type="ARBA" id="ARBA00023125"/>
    </source>
</evidence>
<comment type="caution">
    <text evidence="5">The sequence shown here is derived from an EMBL/GenBank/DDBJ whole genome shotgun (WGS) entry which is preliminary data.</text>
</comment>
<dbReference type="Pfam" id="PF12833">
    <property type="entry name" value="HTH_18"/>
    <property type="match status" value="1"/>
</dbReference>
<evidence type="ECO:0000313" key="5">
    <source>
        <dbReference type="EMBL" id="MCA6064070.1"/>
    </source>
</evidence>
<feature type="domain" description="HTH araC/xylS-type" evidence="4">
    <location>
        <begin position="236"/>
        <end position="334"/>
    </location>
</feature>
<evidence type="ECO:0000259" key="4">
    <source>
        <dbReference type="PROSITE" id="PS01124"/>
    </source>
</evidence>
<dbReference type="SUPFAM" id="SSF46689">
    <property type="entry name" value="Homeodomain-like"/>
    <property type="match status" value="1"/>
</dbReference>
<dbReference type="InterPro" id="IPR018060">
    <property type="entry name" value="HTH_AraC"/>
</dbReference>
<keyword evidence="1" id="KW-0805">Transcription regulation</keyword>